<reference evidence="10 11" key="1">
    <citation type="submission" date="2018-10" db="EMBL/GenBank/DDBJ databases">
        <title>Kocuria sp. M5W7-7, whole genome shotgun sequence.</title>
        <authorList>
            <person name="Tuo L."/>
        </authorList>
    </citation>
    <scope>NUCLEOTIDE SEQUENCE [LARGE SCALE GENOMIC DNA]</scope>
    <source>
        <strain evidence="10 11">M5W7-7</strain>
    </source>
</reference>
<evidence type="ECO:0000256" key="6">
    <source>
        <dbReference type="ARBA" id="ARBA00023136"/>
    </source>
</evidence>
<evidence type="ECO:0000256" key="3">
    <source>
        <dbReference type="ARBA" id="ARBA00022679"/>
    </source>
</evidence>
<feature type="region of interest" description="Disordered" evidence="8">
    <location>
        <begin position="1"/>
        <end position="20"/>
    </location>
</feature>
<feature type="transmembrane region" description="Helical" evidence="9">
    <location>
        <begin position="407"/>
        <end position="425"/>
    </location>
</feature>
<feature type="transmembrane region" description="Helical" evidence="9">
    <location>
        <begin position="172"/>
        <end position="189"/>
    </location>
</feature>
<accession>A0A3N3ZRB1</accession>
<feature type="transmembrane region" description="Helical" evidence="9">
    <location>
        <begin position="318"/>
        <end position="335"/>
    </location>
</feature>
<evidence type="ECO:0000256" key="9">
    <source>
        <dbReference type="SAM" id="Phobius"/>
    </source>
</evidence>
<feature type="transmembrane region" description="Helical" evidence="9">
    <location>
        <begin position="114"/>
        <end position="137"/>
    </location>
</feature>
<evidence type="ECO:0000256" key="2">
    <source>
        <dbReference type="ARBA" id="ARBA00022475"/>
    </source>
</evidence>
<evidence type="ECO:0000256" key="7">
    <source>
        <dbReference type="ARBA" id="ARBA00024033"/>
    </source>
</evidence>
<sequence length="459" mass="49282">MSSSRSASPERSSRVLRGPGPGTPSVAALAVMVGGMLAVSAAFVAYVLATRPKPGLDMQVYWRAAQVLQGNNPTTSDLYDPVLVQAGKLELPFTYPPLSALAFYPLGGMTLEQAWTTMAVVGVLLTCVLAAVCLRLAPFSRDWFGVRVVPTLLAFAVFCGVLWNLYPSRFTIVYGQVNTMLAILILADLGRRARRRWGSGFLTGVAAGFKITPAAMGLVPLVQGRWRTLVGMAVGVATTIAVSAVFLPREVWAYFTSELWQTGRVGEVDRISNMSLNGLLHLWDLPDGLLKPVWLAAVLLVVAGGAAGIRRASRVQDFFSATVIGALVMLLISPITWEHHWVWVAPLMIALVPAAPRAAPAWQWAVALTLIGLVFWSFTSAPSVFAAQVLGENYPEVVLHGPPALERVATVPVVVAVLSGVWLALRPYPAALTALTTAPEPRDSDLGALQDLGDQRRDR</sequence>
<name>A0A3N3ZRB1_9MICC</name>
<dbReference type="InterPro" id="IPR018584">
    <property type="entry name" value="GT87"/>
</dbReference>
<feature type="transmembrane region" description="Helical" evidence="9">
    <location>
        <begin position="289"/>
        <end position="309"/>
    </location>
</feature>
<dbReference type="Pfam" id="PF09594">
    <property type="entry name" value="GT87"/>
    <property type="match status" value="1"/>
</dbReference>
<evidence type="ECO:0000256" key="1">
    <source>
        <dbReference type="ARBA" id="ARBA00004651"/>
    </source>
</evidence>
<keyword evidence="11" id="KW-1185">Reference proteome</keyword>
<dbReference type="GO" id="GO:0005886">
    <property type="term" value="C:plasma membrane"/>
    <property type="evidence" value="ECO:0007669"/>
    <property type="project" value="UniProtKB-SubCell"/>
</dbReference>
<gene>
    <name evidence="10" type="ORF">EDL96_11900</name>
</gene>
<organism evidence="10 11">
    <name type="scientific">Kocuria soli</name>
    <dbReference type="NCBI Taxonomy" id="2485125"/>
    <lineage>
        <taxon>Bacteria</taxon>
        <taxon>Bacillati</taxon>
        <taxon>Actinomycetota</taxon>
        <taxon>Actinomycetes</taxon>
        <taxon>Micrococcales</taxon>
        <taxon>Micrococcaceae</taxon>
        <taxon>Kocuria</taxon>
    </lineage>
</organism>
<dbReference type="EMBL" id="RKMF01000016">
    <property type="protein sequence ID" value="ROZ61977.1"/>
    <property type="molecule type" value="Genomic_DNA"/>
</dbReference>
<proteinExistence type="inferred from homology"/>
<evidence type="ECO:0000256" key="4">
    <source>
        <dbReference type="ARBA" id="ARBA00022692"/>
    </source>
</evidence>
<evidence type="ECO:0000313" key="11">
    <source>
        <dbReference type="Proteomes" id="UP000270616"/>
    </source>
</evidence>
<dbReference type="OrthoDB" id="9774600at2"/>
<keyword evidence="2" id="KW-1003">Cell membrane</keyword>
<dbReference type="RefSeq" id="WP_123826402.1">
    <property type="nucleotide sequence ID" value="NZ_RKMF01000016.1"/>
</dbReference>
<keyword evidence="4 9" id="KW-0812">Transmembrane</keyword>
<evidence type="ECO:0000256" key="5">
    <source>
        <dbReference type="ARBA" id="ARBA00022989"/>
    </source>
</evidence>
<dbReference type="GO" id="GO:0016758">
    <property type="term" value="F:hexosyltransferase activity"/>
    <property type="evidence" value="ECO:0007669"/>
    <property type="project" value="InterPro"/>
</dbReference>
<evidence type="ECO:0000313" key="10">
    <source>
        <dbReference type="EMBL" id="ROZ61977.1"/>
    </source>
</evidence>
<keyword evidence="3" id="KW-0808">Transferase</keyword>
<feature type="compositionally biased region" description="Low complexity" evidence="8">
    <location>
        <begin position="1"/>
        <end position="10"/>
    </location>
</feature>
<keyword evidence="5 9" id="KW-1133">Transmembrane helix</keyword>
<feature type="transmembrane region" description="Helical" evidence="9">
    <location>
        <begin position="226"/>
        <end position="247"/>
    </location>
</feature>
<comment type="subcellular location">
    <subcellularLocation>
        <location evidence="1">Cell membrane</location>
        <topology evidence="1">Multi-pass membrane protein</topology>
    </subcellularLocation>
</comment>
<comment type="similarity">
    <text evidence="7">Belongs to the glycosyltransferase 87 family.</text>
</comment>
<feature type="transmembrane region" description="Helical" evidence="9">
    <location>
        <begin position="366"/>
        <end position="387"/>
    </location>
</feature>
<feature type="transmembrane region" description="Helical" evidence="9">
    <location>
        <begin position="341"/>
        <end position="359"/>
    </location>
</feature>
<protein>
    <submittedName>
        <fullName evidence="10">DUF2029 domain-containing protein</fullName>
    </submittedName>
</protein>
<dbReference type="AlphaFoldDB" id="A0A3N3ZRB1"/>
<feature type="transmembrane region" description="Helical" evidence="9">
    <location>
        <begin position="26"/>
        <end position="49"/>
    </location>
</feature>
<evidence type="ECO:0000256" key="8">
    <source>
        <dbReference type="SAM" id="MobiDB-lite"/>
    </source>
</evidence>
<comment type="caution">
    <text evidence="10">The sequence shown here is derived from an EMBL/GenBank/DDBJ whole genome shotgun (WGS) entry which is preliminary data.</text>
</comment>
<dbReference type="Proteomes" id="UP000270616">
    <property type="component" value="Unassembled WGS sequence"/>
</dbReference>
<keyword evidence="6 9" id="KW-0472">Membrane</keyword>
<feature type="transmembrane region" description="Helical" evidence="9">
    <location>
        <begin position="144"/>
        <end position="166"/>
    </location>
</feature>